<name>A0A813G6T6_POLGL</name>
<protein>
    <recommendedName>
        <fullName evidence="6">Adenosine deaminase domain-containing protein</fullName>
    </recommendedName>
</protein>
<dbReference type="UniPathway" id="UPA00606"/>
<dbReference type="GO" id="GO:0004000">
    <property type="term" value="F:adenosine deaminase activity"/>
    <property type="evidence" value="ECO:0007669"/>
    <property type="project" value="TreeGrafter"/>
</dbReference>
<dbReference type="AlphaFoldDB" id="A0A813G6T6"/>
<accession>A0A813G6T6</accession>
<keyword evidence="4" id="KW-0660">Purine salvage</keyword>
<reference evidence="7" key="1">
    <citation type="submission" date="2021-02" db="EMBL/GenBank/DDBJ databases">
        <authorList>
            <person name="Dougan E. K."/>
            <person name="Rhodes N."/>
            <person name="Thang M."/>
            <person name="Chan C."/>
        </authorList>
    </citation>
    <scope>NUCLEOTIDE SEQUENCE</scope>
</reference>
<evidence type="ECO:0000256" key="1">
    <source>
        <dbReference type="ARBA" id="ARBA00001947"/>
    </source>
</evidence>
<organism evidence="7 8">
    <name type="scientific">Polarella glacialis</name>
    <name type="common">Dinoflagellate</name>
    <dbReference type="NCBI Taxonomy" id="89957"/>
    <lineage>
        <taxon>Eukaryota</taxon>
        <taxon>Sar</taxon>
        <taxon>Alveolata</taxon>
        <taxon>Dinophyceae</taxon>
        <taxon>Suessiales</taxon>
        <taxon>Suessiaceae</taxon>
        <taxon>Polarella</taxon>
    </lineage>
</organism>
<dbReference type="GO" id="GO:0046103">
    <property type="term" value="P:inosine biosynthetic process"/>
    <property type="evidence" value="ECO:0007669"/>
    <property type="project" value="TreeGrafter"/>
</dbReference>
<dbReference type="SUPFAM" id="SSF51556">
    <property type="entry name" value="Metallo-dependent hydrolases"/>
    <property type="match status" value="1"/>
</dbReference>
<dbReference type="Proteomes" id="UP000654075">
    <property type="component" value="Unassembled WGS sequence"/>
</dbReference>
<keyword evidence="5" id="KW-0378">Hydrolase</keyword>
<feature type="domain" description="Adenosine deaminase" evidence="6">
    <location>
        <begin position="95"/>
        <end position="384"/>
    </location>
</feature>
<evidence type="ECO:0000313" key="8">
    <source>
        <dbReference type="Proteomes" id="UP000654075"/>
    </source>
</evidence>
<comment type="pathway">
    <text evidence="2">Purine metabolism; purine nucleoside salvage.</text>
</comment>
<dbReference type="Pfam" id="PF00962">
    <property type="entry name" value="A_deaminase"/>
    <property type="match status" value="1"/>
</dbReference>
<dbReference type="EMBL" id="CAJNNV010027587">
    <property type="protein sequence ID" value="CAE8620786.1"/>
    <property type="molecule type" value="Genomic_DNA"/>
</dbReference>
<dbReference type="PANTHER" id="PTHR11409">
    <property type="entry name" value="ADENOSINE DEAMINASE"/>
    <property type="match status" value="1"/>
</dbReference>
<dbReference type="InterPro" id="IPR006330">
    <property type="entry name" value="Ado/ade_deaminase"/>
</dbReference>
<comment type="cofactor">
    <cofactor evidence="1">
        <name>Zn(2+)</name>
        <dbReference type="ChEBI" id="CHEBI:29105"/>
    </cofactor>
</comment>
<dbReference type="GO" id="GO:0006154">
    <property type="term" value="P:adenosine catabolic process"/>
    <property type="evidence" value="ECO:0007669"/>
    <property type="project" value="TreeGrafter"/>
</dbReference>
<comment type="caution">
    <text evidence="7">The sequence shown here is derived from an EMBL/GenBank/DDBJ whole genome shotgun (WGS) entry which is preliminary data.</text>
</comment>
<evidence type="ECO:0000256" key="2">
    <source>
        <dbReference type="ARBA" id="ARBA00005058"/>
    </source>
</evidence>
<dbReference type="GO" id="GO:0046872">
    <property type="term" value="F:metal ion binding"/>
    <property type="evidence" value="ECO:0007669"/>
    <property type="project" value="UniProtKB-KW"/>
</dbReference>
<dbReference type="InterPro" id="IPR032466">
    <property type="entry name" value="Metal_Hydrolase"/>
</dbReference>
<dbReference type="InterPro" id="IPR001365">
    <property type="entry name" value="A_deaminase_dom"/>
</dbReference>
<dbReference type="PANTHER" id="PTHR11409:SF39">
    <property type="entry name" value="ADENOSINE DEAMINASE 2"/>
    <property type="match status" value="1"/>
</dbReference>
<keyword evidence="3" id="KW-0479">Metal-binding</keyword>
<dbReference type="GO" id="GO:0006166">
    <property type="term" value="P:purine ribonucleoside salvage"/>
    <property type="evidence" value="ECO:0007669"/>
    <property type="project" value="UniProtKB-KW"/>
</dbReference>
<evidence type="ECO:0000256" key="4">
    <source>
        <dbReference type="ARBA" id="ARBA00022726"/>
    </source>
</evidence>
<proteinExistence type="predicted"/>
<gene>
    <name evidence="7" type="ORF">PGLA1383_LOCUS38321</name>
</gene>
<sequence>MPQGMDLHCHLVARGSRMELFKRVARAQPGEWVVRICENRAEVPVEVLPKRGLPIAKNCQDYPLEDLSVSWKESEWQRFFVYRGELRGSAISKESSYEAWSEFTKRGFNSVRKLLGQRNVMKDIFLPLVMEELVEQKVMGVELRLNPFNQLWSHDSAILEDASGKEYIGLVVEAAKRKGIECNIILSFNRRPGSTMPANYLQLVQDLLQSHGEHIKGFDFVGHEDSGTSLRDFGPIVDELKALGLEPILHAGESNQYQNSRAKDNIMAAVEMGAFRMGHCLAGAHDPDARAAMKGVWRELCPVSNLVLQYCPEDQRTACVNAEDVDLDRTVIGTDDPAVTDTTISTDFALFSLIRNLTLEQILKLQANSIQGSCCTEDKKEELLRLRKERVQTWLASWCPPSRAASYESWSNPIPAPSKLSIGGWVRNLLSDDSERRIARFRAIERKWPRTLGSQGEQTYDISLGLYRDIEWELFCAEWDGDLDGFEQGLATLQTCLQGDDSWKPWQKWAEILQAWFLEVSGSYSKALEKLHAVNHPAGHEGEMVEEMRIRLLDQLPPKLTIDDAVHGIAQNLLRQLLQGNVAQEIRGHAWDNMGDYFNHIWMYNAFGYVEKLLDILRDYQAVTGSEDQAPCWIMWFYSLASRHYTNYTSYSRRGRCGMNMELLAYIASLKEKLAYEEVAGKCENLVLPLYNYTNYTLLFSPGPLVEVPLALRDLPRTMSDIGLDLIAAKLLLTNFQVLSARQLGPDQWLVWINFHRRGCSRRLHGGPRLHISVPTQKLPKLASVWQDHCKAASSYLQGDVEKARLNQLDVEKALQGFKTHGAHFFHLHQRSIHLSKKL</sequence>
<dbReference type="OrthoDB" id="7202371at2759"/>
<evidence type="ECO:0000313" key="7">
    <source>
        <dbReference type="EMBL" id="CAE8620786.1"/>
    </source>
</evidence>
<keyword evidence="8" id="KW-1185">Reference proteome</keyword>
<evidence type="ECO:0000259" key="6">
    <source>
        <dbReference type="Pfam" id="PF00962"/>
    </source>
</evidence>
<dbReference type="Gene3D" id="3.20.20.140">
    <property type="entry name" value="Metal-dependent hydrolases"/>
    <property type="match status" value="1"/>
</dbReference>
<evidence type="ECO:0000256" key="3">
    <source>
        <dbReference type="ARBA" id="ARBA00022723"/>
    </source>
</evidence>
<evidence type="ECO:0000256" key="5">
    <source>
        <dbReference type="ARBA" id="ARBA00022801"/>
    </source>
</evidence>